<evidence type="ECO:0000259" key="1">
    <source>
        <dbReference type="Pfam" id="PF13439"/>
    </source>
</evidence>
<protein>
    <submittedName>
        <fullName evidence="2">Glycosyl transferase family 1</fullName>
    </submittedName>
</protein>
<dbReference type="Gene3D" id="3.40.50.2000">
    <property type="entry name" value="Glycogen Phosphorylase B"/>
    <property type="match status" value="2"/>
</dbReference>
<dbReference type="InterPro" id="IPR028098">
    <property type="entry name" value="Glyco_trans_4-like_N"/>
</dbReference>
<dbReference type="InterPro" id="IPR050194">
    <property type="entry name" value="Glycosyltransferase_grp1"/>
</dbReference>
<dbReference type="Proteomes" id="UP000061432">
    <property type="component" value="Chromosome"/>
</dbReference>
<feature type="domain" description="Glycosyltransferase subfamily 4-like N-terminal" evidence="1">
    <location>
        <begin position="77"/>
        <end position="225"/>
    </location>
</feature>
<reference evidence="2 3" key="1">
    <citation type="journal article" date="2015" name="Genome Announc.">
        <title>Complete Genome Sequence of Methylobacterium aquaticum Strain 22A, Isolated from Racomitrium japonicum Moss.</title>
        <authorList>
            <person name="Tani A."/>
            <person name="Ogura Y."/>
            <person name="Hayashi T."/>
            <person name="Kimbara K."/>
        </authorList>
    </citation>
    <scope>NUCLEOTIDE SEQUENCE [LARGE SCALE GENOMIC DNA]</scope>
    <source>
        <strain evidence="2 3">MA-22A</strain>
    </source>
</reference>
<dbReference type="RefSeq" id="WP_244533294.1">
    <property type="nucleotide sequence ID" value="NZ_AP014704.1"/>
</dbReference>
<dbReference type="EMBL" id="AP014704">
    <property type="protein sequence ID" value="BAQ46214.1"/>
    <property type="molecule type" value="Genomic_DNA"/>
</dbReference>
<name>A0A0C6FM11_9HYPH</name>
<dbReference type="STRING" id="270351.Maq22A_c15280"/>
<gene>
    <name evidence="2" type="primary">rfaG</name>
    <name evidence="2" type="ORF">Maq22A_c15280</name>
</gene>
<evidence type="ECO:0000313" key="2">
    <source>
        <dbReference type="EMBL" id="BAQ46214.1"/>
    </source>
</evidence>
<dbReference type="Pfam" id="PF13692">
    <property type="entry name" value="Glyco_trans_1_4"/>
    <property type="match status" value="1"/>
</dbReference>
<dbReference type="SUPFAM" id="SSF53756">
    <property type="entry name" value="UDP-Glycosyltransferase/glycogen phosphorylase"/>
    <property type="match status" value="1"/>
</dbReference>
<evidence type="ECO:0000313" key="3">
    <source>
        <dbReference type="Proteomes" id="UP000061432"/>
    </source>
</evidence>
<accession>A0A0C6FM11</accession>
<dbReference type="AlphaFoldDB" id="A0A0C6FM11"/>
<dbReference type="KEGG" id="maqu:Maq22A_c15280"/>
<dbReference type="Pfam" id="PF13439">
    <property type="entry name" value="Glyco_transf_4"/>
    <property type="match status" value="1"/>
</dbReference>
<dbReference type="PANTHER" id="PTHR45947:SF13">
    <property type="entry name" value="TRANSFERASE"/>
    <property type="match status" value="1"/>
</dbReference>
<organism evidence="2 3">
    <name type="scientific">Methylobacterium aquaticum</name>
    <dbReference type="NCBI Taxonomy" id="270351"/>
    <lineage>
        <taxon>Bacteria</taxon>
        <taxon>Pseudomonadati</taxon>
        <taxon>Pseudomonadota</taxon>
        <taxon>Alphaproteobacteria</taxon>
        <taxon>Hyphomicrobiales</taxon>
        <taxon>Methylobacteriaceae</taxon>
        <taxon>Methylobacterium</taxon>
    </lineage>
</organism>
<dbReference type="PANTHER" id="PTHR45947">
    <property type="entry name" value="SULFOQUINOVOSYL TRANSFERASE SQD2"/>
    <property type="match status" value="1"/>
</dbReference>
<dbReference type="PATRIC" id="fig|270351.10.peg.2942"/>
<proteinExistence type="predicted"/>
<sequence>MAASSINTDRSRAPAARTADGGAPLRVLVAHNRYQVRGGEDAAVGRDLGALERAGCAVEAVFLDNDAIDSAPARLRAAFSATHAPDGISRVMAAARRFRPDVVHVHNFFPLLSPGIHAAARAAGHATVQTLHNYRLACANGFLMRDGAPCERCVTGSPYRAVLHACYRGSRIGSLAVARMIDHHRRAGTWRRDVDRFVALTPFARERFAAAGVPVERIRIRPNGLPDPGPPPGGPRDGLLFVGRLSPEKGVLVLAEAAAAAGLRITAIGEGPLTGALAGHPGLALVGARGPAEVQAAMGRAAAVVVPSLWYEGLPMVVAEAYAAGTPVVASRIGALAGLVADGATGLLAAPGDAGDLARALARVAADPAGAAAMGRAARTVYEREWREDVTTRALLEIYRDAVAARAADASLARTGS</sequence>
<reference evidence="3" key="2">
    <citation type="submission" date="2015-01" db="EMBL/GenBank/DDBJ databases">
        <title>Complete genome sequence of Methylobacterium aquaticum strain 22A.</title>
        <authorList>
            <person name="Tani A."/>
            <person name="Ogura Y."/>
            <person name="Hayashi T."/>
        </authorList>
    </citation>
    <scope>NUCLEOTIDE SEQUENCE [LARGE SCALE GENOMIC DNA]</scope>
    <source>
        <strain evidence="3">MA-22A</strain>
    </source>
</reference>
<dbReference type="GO" id="GO:0016757">
    <property type="term" value="F:glycosyltransferase activity"/>
    <property type="evidence" value="ECO:0007669"/>
    <property type="project" value="TreeGrafter"/>
</dbReference>
<keyword evidence="2" id="KW-0808">Transferase</keyword>